<comment type="caution">
    <text evidence="1">The sequence shown here is derived from an EMBL/GenBank/DDBJ whole genome shotgun (WGS) entry which is preliminary data.</text>
</comment>
<dbReference type="EMBL" id="JAWDGP010006345">
    <property type="protein sequence ID" value="KAK3742647.1"/>
    <property type="molecule type" value="Genomic_DNA"/>
</dbReference>
<protein>
    <submittedName>
        <fullName evidence="1">Uncharacterized protein</fullName>
    </submittedName>
</protein>
<evidence type="ECO:0000313" key="2">
    <source>
        <dbReference type="Proteomes" id="UP001283361"/>
    </source>
</evidence>
<keyword evidence="2" id="KW-1185">Reference proteome</keyword>
<dbReference type="AlphaFoldDB" id="A0AAE0YE30"/>
<accession>A0AAE0YE30</accession>
<sequence length="92" mass="10527">MIKINFGSRDPLRRRRHHLHIIFLAVLNVQEFPIRDHFMSSCVPRTPLDLGVTSDSARDPETLRLGSLCPSHFCLTVSMSRSMSKKDRPTPV</sequence>
<name>A0AAE0YE30_9GAST</name>
<reference evidence="1" key="1">
    <citation type="journal article" date="2023" name="G3 (Bethesda)">
        <title>A reference genome for the long-term kleptoplast-retaining sea slug Elysia crispata morphotype clarki.</title>
        <authorList>
            <person name="Eastman K.E."/>
            <person name="Pendleton A.L."/>
            <person name="Shaikh M.A."/>
            <person name="Suttiyut T."/>
            <person name="Ogas R."/>
            <person name="Tomko P."/>
            <person name="Gavelis G."/>
            <person name="Widhalm J.R."/>
            <person name="Wisecaver J.H."/>
        </authorList>
    </citation>
    <scope>NUCLEOTIDE SEQUENCE</scope>
    <source>
        <strain evidence="1">ECLA1</strain>
    </source>
</reference>
<gene>
    <name evidence="1" type="ORF">RRG08_025593</name>
</gene>
<organism evidence="1 2">
    <name type="scientific">Elysia crispata</name>
    <name type="common">lettuce slug</name>
    <dbReference type="NCBI Taxonomy" id="231223"/>
    <lineage>
        <taxon>Eukaryota</taxon>
        <taxon>Metazoa</taxon>
        <taxon>Spiralia</taxon>
        <taxon>Lophotrochozoa</taxon>
        <taxon>Mollusca</taxon>
        <taxon>Gastropoda</taxon>
        <taxon>Heterobranchia</taxon>
        <taxon>Euthyneura</taxon>
        <taxon>Panpulmonata</taxon>
        <taxon>Sacoglossa</taxon>
        <taxon>Placobranchoidea</taxon>
        <taxon>Plakobranchidae</taxon>
        <taxon>Elysia</taxon>
    </lineage>
</organism>
<evidence type="ECO:0000313" key="1">
    <source>
        <dbReference type="EMBL" id="KAK3742647.1"/>
    </source>
</evidence>
<proteinExistence type="predicted"/>
<dbReference type="Proteomes" id="UP001283361">
    <property type="component" value="Unassembled WGS sequence"/>
</dbReference>